<keyword evidence="2" id="KW-0378">Hydrolase</keyword>
<keyword evidence="1" id="KW-0479">Metal-binding</keyword>
<comment type="caution">
    <text evidence="3">The sequence shown here is derived from an EMBL/GenBank/DDBJ whole genome shotgun (WGS) entry which is preliminary data.</text>
</comment>
<dbReference type="GO" id="GO:0016020">
    <property type="term" value="C:membrane"/>
    <property type="evidence" value="ECO:0007669"/>
    <property type="project" value="GOC"/>
</dbReference>
<reference evidence="3" key="1">
    <citation type="submission" date="2019-08" db="EMBL/GenBank/DDBJ databases">
        <authorList>
            <person name="Kucharzyk K."/>
            <person name="Murdoch R.W."/>
            <person name="Higgins S."/>
            <person name="Loffler F."/>
        </authorList>
    </citation>
    <scope>NUCLEOTIDE SEQUENCE</scope>
</reference>
<evidence type="ECO:0000256" key="1">
    <source>
        <dbReference type="ARBA" id="ARBA00022723"/>
    </source>
</evidence>
<proteinExistence type="predicted"/>
<gene>
    <name evidence="3" type="ORF">SDC9_159261</name>
</gene>
<organism evidence="3">
    <name type="scientific">bioreactor metagenome</name>
    <dbReference type="NCBI Taxonomy" id="1076179"/>
    <lineage>
        <taxon>unclassified sequences</taxon>
        <taxon>metagenomes</taxon>
        <taxon>ecological metagenomes</taxon>
    </lineage>
</organism>
<dbReference type="GO" id="GO:0009245">
    <property type="term" value="P:lipid A biosynthetic process"/>
    <property type="evidence" value="ECO:0007669"/>
    <property type="project" value="TreeGrafter"/>
</dbReference>
<dbReference type="InterPro" id="IPR051158">
    <property type="entry name" value="Metallophosphoesterase_sf"/>
</dbReference>
<dbReference type="InterPro" id="IPR029052">
    <property type="entry name" value="Metallo-depent_PP-like"/>
</dbReference>
<dbReference type="GO" id="GO:0046872">
    <property type="term" value="F:metal ion binding"/>
    <property type="evidence" value="ECO:0007669"/>
    <property type="project" value="UniProtKB-KW"/>
</dbReference>
<dbReference type="EMBL" id="VSSQ01058224">
    <property type="protein sequence ID" value="MPN11952.1"/>
    <property type="molecule type" value="Genomic_DNA"/>
</dbReference>
<dbReference type="Gene3D" id="3.60.21.10">
    <property type="match status" value="1"/>
</dbReference>
<dbReference type="PANTHER" id="PTHR31302">
    <property type="entry name" value="TRANSMEMBRANE PROTEIN WITH METALLOPHOSPHOESTERASE DOMAIN-RELATED"/>
    <property type="match status" value="1"/>
</dbReference>
<evidence type="ECO:0000313" key="3">
    <source>
        <dbReference type="EMBL" id="MPN11952.1"/>
    </source>
</evidence>
<dbReference type="PANTHER" id="PTHR31302:SF31">
    <property type="entry name" value="PHOSPHODIESTERASE YAEI"/>
    <property type="match status" value="1"/>
</dbReference>
<accession>A0A645FEP6</accession>
<evidence type="ECO:0000256" key="2">
    <source>
        <dbReference type="ARBA" id="ARBA00022801"/>
    </source>
</evidence>
<evidence type="ECO:0008006" key="4">
    <source>
        <dbReference type="Google" id="ProtNLM"/>
    </source>
</evidence>
<name>A0A645FEP6_9ZZZZ</name>
<dbReference type="GO" id="GO:0008758">
    <property type="term" value="F:UDP-2,3-diacylglucosamine hydrolase activity"/>
    <property type="evidence" value="ECO:0007669"/>
    <property type="project" value="TreeGrafter"/>
</dbReference>
<dbReference type="AlphaFoldDB" id="A0A645FEP6"/>
<protein>
    <recommendedName>
        <fullName evidence="4">Calcineurin-like phosphoesterase domain-containing protein</fullName>
    </recommendedName>
</protein>
<dbReference type="SUPFAM" id="SSF56300">
    <property type="entry name" value="Metallo-dependent phosphatases"/>
    <property type="match status" value="1"/>
</dbReference>
<sequence>MNGQKLSICGVDDPDGFDPVYAEASAFSSWQDELESCQKTTNPSIYSILLSHRPELIEEYTNSGFDLVLAGHAHGGQIRIPGVLNGLYAPDQGFFPKYAGGQYQLGETTMIVSCGLSLKKGIPRIFNPPELVVIDLEPIQ</sequence>